<gene>
    <name evidence="1" type="ORF">PPNSA23_21170</name>
</gene>
<dbReference type="EMBL" id="BAAFZP010000001">
    <property type="protein sequence ID" value="GAB1582174.1"/>
    <property type="molecule type" value="Genomic_DNA"/>
</dbReference>
<proteinExistence type="predicted"/>
<comment type="caution">
    <text evidence="1">The sequence shown here is derived from an EMBL/GenBank/DDBJ whole genome shotgun (WGS) entry which is preliminary data.</text>
</comment>
<evidence type="ECO:0000313" key="2">
    <source>
        <dbReference type="Proteomes" id="UP001628091"/>
    </source>
</evidence>
<reference evidence="1 2" key="1">
    <citation type="submission" date="2024-10" db="EMBL/GenBank/DDBJ databases">
        <title>Isolation, draft genome sequencing and identification of Phyllobacterium sp. NSA23, isolated from leaf soil.</title>
        <authorList>
            <person name="Akita H."/>
        </authorList>
    </citation>
    <scope>NUCLEOTIDE SEQUENCE [LARGE SCALE GENOMIC DNA]</scope>
    <source>
        <strain evidence="1 2">NSA23</strain>
    </source>
</reference>
<evidence type="ECO:0000313" key="1">
    <source>
        <dbReference type="EMBL" id="GAB1582174.1"/>
    </source>
</evidence>
<keyword evidence="2" id="KW-1185">Reference proteome</keyword>
<organism evidence="1 2">
    <name type="scientific">Phyllobacterium phragmitis</name>
    <dbReference type="NCBI Taxonomy" id="2670329"/>
    <lineage>
        <taxon>Bacteria</taxon>
        <taxon>Pseudomonadati</taxon>
        <taxon>Pseudomonadota</taxon>
        <taxon>Alphaproteobacteria</taxon>
        <taxon>Hyphomicrobiales</taxon>
        <taxon>Phyllobacteriaceae</taxon>
        <taxon>Phyllobacterium</taxon>
    </lineage>
</organism>
<protein>
    <submittedName>
        <fullName evidence="1">Uncharacterized protein</fullName>
    </submittedName>
</protein>
<dbReference type="Proteomes" id="UP001628091">
    <property type="component" value="Unassembled WGS sequence"/>
</dbReference>
<sequence length="52" mass="5553">MIIRLAIVCLIFAAFAAGFGALVSKDPELTKFVSATPNSRCAFNLPCKPPKL</sequence>
<name>A0ABQ0GZV0_9HYPH</name>
<accession>A0ABQ0GZV0</accession>